<dbReference type="PRINTS" id="PR00245">
    <property type="entry name" value="OLFACTORYR"/>
</dbReference>
<keyword evidence="4 13" id="KW-0812">Transmembrane</keyword>
<evidence type="ECO:0000256" key="1">
    <source>
        <dbReference type="ARBA" id="ARBA00004651"/>
    </source>
</evidence>
<keyword evidence="5 14" id="KW-0552">Olfaction</keyword>
<dbReference type="Proteomes" id="UP000824782">
    <property type="component" value="Unassembled WGS sequence"/>
</dbReference>
<feature type="transmembrane region" description="Helical" evidence="14">
    <location>
        <begin position="64"/>
        <end position="83"/>
    </location>
</feature>
<evidence type="ECO:0000256" key="2">
    <source>
        <dbReference type="ARBA" id="ARBA00022475"/>
    </source>
</evidence>
<keyword evidence="11" id="KW-0325">Glycoprotein</keyword>
<keyword evidence="8 14" id="KW-0472">Membrane</keyword>
<evidence type="ECO:0000256" key="9">
    <source>
        <dbReference type="ARBA" id="ARBA00023157"/>
    </source>
</evidence>
<comment type="caution">
    <text evidence="16">The sequence shown here is derived from an EMBL/GenBank/DDBJ whole genome shotgun (WGS) entry which is preliminary data.</text>
</comment>
<comment type="subcellular location">
    <subcellularLocation>
        <location evidence="1 14">Cell membrane</location>
        <topology evidence="1 14">Multi-pass membrane protein</topology>
    </subcellularLocation>
</comment>
<feature type="transmembrane region" description="Helical" evidence="14">
    <location>
        <begin position="205"/>
        <end position="231"/>
    </location>
</feature>
<dbReference type="Gene3D" id="1.20.1070.10">
    <property type="entry name" value="Rhodopsin 7-helix transmembrane proteins"/>
    <property type="match status" value="1"/>
</dbReference>
<accession>A0AAV7BMQ0</accession>
<dbReference type="InterPro" id="IPR017452">
    <property type="entry name" value="GPCR_Rhodpsn_7TM"/>
</dbReference>
<feature type="domain" description="G-protein coupled receptors family 1 profile" evidence="15">
    <location>
        <begin position="46"/>
        <end position="295"/>
    </location>
</feature>
<dbReference type="InterPro" id="IPR000276">
    <property type="entry name" value="GPCR_Rhodpsn"/>
</dbReference>
<dbReference type="GO" id="GO:0005886">
    <property type="term" value="C:plasma membrane"/>
    <property type="evidence" value="ECO:0007669"/>
    <property type="project" value="UniProtKB-SubCell"/>
</dbReference>
<keyword evidence="3 14" id="KW-0716">Sensory transduction</keyword>
<keyword evidence="2 14" id="KW-1003">Cell membrane</keyword>
<evidence type="ECO:0000259" key="15">
    <source>
        <dbReference type="PROSITE" id="PS50262"/>
    </source>
</evidence>
<evidence type="ECO:0000256" key="10">
    <source>
        <dbReference type="ARBA" id="ARBA00023170"/>
    </source>
</evidence>
<organism evidence="16 17">
    <name type="scientific">Engystomops pustulosus</name>
    <name type="common">Tungara frog</name>
    <name type="synonym">Physalaemus pustulosus</name>
    <dbReference type="NCBI Taxonomy" id="76066"/>
    <lineage>
        <taxon>Eukaryota</taxon>
        <taxon>Metazoa</taxon>
        <taxon>Chordata</taxon>
        <taxon>Craniata</taxon>
        <taxon>Vertebrata</taxon>
        <taxon>Euteleostomi</taxon>
        <taxon>Amphibia</taxon>
        <taxon>Batrachia</taxon>
        <taxon>Anura</taxon>
        <taxon>Neobatrachia</taxon>
        <taxon>Hyloidea</taxon>
        <taxon>Leptodactylidae</taxon>
        <taxon>Leiuperinae</taxon>
        <taxon>Engystomops</taxon>
    </lineage>
</organism>
<dbReference type="Pfam" id="PF13853">
    <property type="entry name" value="7tm_4"/>
    <property type="match status" value="1"/>
</dbReference>
<evidence type="ECO:0000256" key="5">
    <source>
        <dbReference type="ARBA" id="ARBA00022725"/>
    </source>
</evidence>
<dbReference type="InterPro" id="IPR000725">
    <property type="entry name" value="Olfact_rcpt"/>
</dbReference>
<dbReference type="PANTHER" id="PTHR24242:SF253">
    <property type="entry name" value="OLFACTORY RECEPTOR-RELATED"/>
    <property type="match status" value="1"/>
</dbReference>
<evidence type="ECO:0000256" key="4">
    <source>
        <dbReference type="ARBA" id="ARBA00022692"/>
    </source>
</evidence>
<evidence type="ECO:0000256" key="11">
    <source>
        <dbReference type="ARBA" id="ARBA00023180"/>
    </source>
</evidence>
<keyword evidence="9" id="KW-1015">Disulfide bond</keyword>
<dbReference type="FunFam" id="1.20.1070.10:FF:000010">
    <property type="entry name" value="Olfactory receptor"/>
    <property type="match status" value="1"/>
</dbReference>
<evidence type="ECO:0000256" key="13">
    <source>
        <dbReference type="RuleBase" id="RU000688"/>
    </source>
</evidence>
<dbReference type="InterPro" id="IPR050939">
    <property type="entry name" value="Olfactory_GPCR1"/>
</dbReference>
<dbReference type="PANTHER" id="PTHR24242">
    <property type="entry name" value="G-PROTEIN COUPLED RECEPTOR"/>
    <property type="match status" value="1"/>
</dbReference>
<dbReference type="GO" id="GO:0004984">
    <property type="term" value="F:olfactory receptor activity"/>
    <property type="evidence" value="ECO:0007669"/>
    <property type="project" value="InterPro"/>
</dbReference>
<evidence type="ECO:0000256" key="6">
    <source>
        <dbReference type="ARBA" id="ARBA00022989"/>
    </source>
</evidence>
<keyword evidence="10 13" id="KW-0675">Receptor</keyword>
<evidence type="ECO:0000256" key="7">
    <source>
        <dbReference type="ARBA" id="ARBA00023040"/>
    </source>
</evidence>
<dbReference type="AlphaFoldDB" id="A0AAV7BMQ0"/>
<sequence>MLLTPIQKDNLTSVNEFFLVGFQGSQSLRIFIFCLLLLVYFGTISANLLIVTLVSTSKNLHTPMYFFISQLSIADIMLITDIVPNLMNVQLKNGGNVTFIDCITQLYVFCATEASECLLLTVMSYDRYVAICNPLRYSSIMTRGYCIILNSICWLLGFSLTLTYSLSTGKLKYCGPNIIDHLFCDLLPLEELACSDTFIVNLELYIVGFLAVCVPVTIIFCFYTNIVLAILRIPSNTGRWKAFSTCSSHLIVISIFYWTMFGVYLVPTHGKTPTIGKILSLLYTVFTPFINPIIYSLRNMDIRKAVQKTLYKQVIW</sequence>
<dbReference type="PRINTS" id="PR00237">
    <property type="entry name" value="GPCRRHODOPSN"/>
</dbReference>
<reference evidence="16" key="1">
    <citation type="thesis" date="2020" institute="ProQuest LLC" country="789 East Eisenhower Parkway, Ann Arbor, MI, USA">
        <title>Comparative Genomics and Chromosome Evolution.</title>
        <authorList>
            <person name="Mudd A.B."/>
        </authorList>
    </citation>
    <scope>NUCLEOTIDE SEQUENCE</scope>
    <source>
        <strain evidence="16">237g6f4</strain>
        <tissue evidence="16">Blood</tissue>
    </source>
</reference>
<dbReference type="GO" id="GO:0004930">
    <property type="term" value="F:G protein-coupled receptor activity"/>
    <property type="evidence" value="ECO:0007669"/>
    <property type="project" value="UniProtKB-KW"/>
</dbReference>
<evidence type="ECO:0000256" key="8">
    <source>
        <dbReference type="ARBA" id="ARBA00023136"/>
    </source>
</evidence>
<keyword evidence="6 14" id="KW-1133">Transmembrane helix</keyword>
<keyword evidence="12 13" id="KW-0807">Transducer</keyword>
<dbReference type="PROSITE" id="PS50262">
    <property type="entry name" value="G_PROTEIN_RECEP_F1_2"/>
    <property type="match status" value="1"/>
</dbReference>
<protein>
    <recommendedName>
        <fullName evidence="14">Olfactory receptor</fullName>
    </recommendedName>
</protein>
<dbReference type="EMBL" id="WNYA01000004">
    <property type="protein sequence ID" value="KAG8573889.1"/>
    <property type="molecule type" value="Genomic_DNA"/>
</dbReference>
<name>A0AAV7BMQ0_ENGPU</name>
<feature type="transmembrane region" description="Helical" evidence="14">
    <location>
        <begin position="145"/>
        <end position="166"/>
    </location>
</feature>
<gene>
    <name evidence="16" type="ORF">GDO81_008912</name>
</gene>
<keyword evidence="17" id="KW-1185">Reference proteome</keyword>
<evidence type="ECO:0000256" key="3">
    <source>
        <dbReference type="ARBA" id="ARBA00022606"/>
    </source>
</evidence>
<dbReference type="SUPFAM" id="SSF81321">
    <property type="entry name" value="Family A G protein-coupled receptor-like"/>
    <property type="match status" value="1"/>
</dbReference>
<evidence type="ECO:0000256" key="12">
    <source>
        <dbReference type="ARBA" id="ARBA00023224"/>
    </source>
</evidence>
<evidence type="ECO:0000256" key="14">
    <source>
        <dbReference type="RuleBase" id="RU363047"/>
    </source>
</evidence>
<comment type="similarity">
    <text evidence="13">Belongs to the G-protein coupled receptor 1 family.</text>
</comment>
<dbReference type="PROSITE" id="PS00237">
    <property type="entry name" value="G_PROTEIN_RECEP_F1_1"/>
    <property type="match status" value="1"/>
</dbReference>
<feature type="transmembrane region" description="Helical" evidence="14">
    <location>
        <begin position="278"/>
        <end position="297"/>
    </location>
</feature>
<evidence type="ECO:0000313" key="16">
    <source>
        <dbReference type="EMBL" id="KAG8573889.1"/>
    </source>
</evidence>
<feature type="transmembrane region" description="Helical" evidence="14">
    <location>
        <begin position="243"/>
        <end position="266"/>
    </location>
</feature>
<feature type="transmembrane region" description="Helical" evidence="14">
    <location>
        <begin position="30"/>
        <end position="52"/>
    </location>
</feature>
<keyword evidence="7 13" id="KW-0297">G-protein coupled receptor</keyword>
<evidence type="ECO:0000313" key="17">
    <source>
        <dbReference type="Proteomes" id="UP000824782"/>
    </source>
</evidence>
<proteinExistence type="inferred from homology"/>